<dbReference type="RefSeq" id="XP_040776009.1">
    <property type="nucleotide sequence ID" value="XM_040915005.1"/>
</dbReference>
<accession>A0A9P5CND9</accession>
<dbReference type="Proteomes" id="UP000803844">
    <property type="component" value="Unassembled WGS sequence"/>
</dbReference>
<dbReference type="EMBL" id="MU032348">
    <property type="protein sequence ID" value="KAF3765048.1"/>
    <property type="molecule type" value="Genomic_DNA"/>
</dbReference>
<organism evidence="1 2">
    <name type="scientific">Cryphonectria parasitica (strain ATCC 38755 / EP155)</name>
    <dbReference type="NCBI Taxonomy" id="660469"/>
    <lineage>
        <taxon>Eukaryota</taxon>
        <taxon>Fungi</taxon>
        <taxon>Dikarya</taxon>
        <taxon>Ascomycota</taxon>
        <taxon>Pezizomycotina</taxon>
        <taxon>Sordariomycetes</taxon>
        <taxon>Sordariomycetidae</taxon>
        <taxon>Diaporthales</taxon>
        <taxon>Cryphonectriaceae</taxon>
        <taxon>Cryphonectria-Endothia species complex</taxon>
        <taxon>Cryphonectria</taxon>
    </lineage>
</organism>
<evidence type="ECO:0000313" key="1">
    <source>
        <dbReference type="EMBL" id="KAF3765048.1"/>
    </source>
</evidence>
<dbReference type="GeneID" id="63832134"/>
<keyword evidence="2" id="KW-1185">Reference proteome</keyword>
<evidence type="ECO:0000313" key="2">
    <source>
        <dbReference type="Proteomes" id="UP000803844"/>
    </source>
</evidence>
<comment type="caution">
    <text evidence="1">The sequence shown here is derived from an EMBL/GenBank/DDBJ whole genome shotgun (WGS) entry which is preliminary data.</text>
</comment>
<sequence length="67" mass="7528">MLLEIERMLCRIPTLCRSSPVQSFRRTGVKLYKLPPSQDRSVHPKALTLAATAHHSLTSPSHLYANT</sequence>
<dbReference type="AlphaFoldDB" id="A0A9P5CND9"/>
<protein>
    <submittedName>
        <fullName evidence="1">Uncharacterized protein</fullName>
    </submittedName>
</protein>
<name>A0A9P5CND9_CRYP1</name>
<gene>
    <name evidence="1" type="ORF">M406DRAFT_102354</name>
</gene>
<reference evidence="1" key="1">
    <citation type="journal article" date="2020" name="Phytopathology">
        <title>Genome sequence of the chestnut blight fungus Cryphonectria parasitica EP155: A fundamental resource for an archetypical invasive plant pathogen.</title>
        <authorList>
            <person name="Crouch J.A."/>
            <person name="Dawe A."/>
            <person name="Aerts A."/>
            <person name="Barry K."/>
            <person name="Churchill A.C.L."/>
            <person name="Grimwood J."/>
            <person name="Hillman B."/>
            <person name="Milgroom M.G."/>
            <person name="Pangilinan J."/>
            <person name="Smith M."/>
            <person name="Salamov A."/>
            <person name="Schmutz J."/>
            <person name="Yadav J."/>
            <person name="Grigoriev I.V."/>
            <person name="Nuss D."/>
        </authorList>
    </citation>
    <scope>NUCLEOTIDE SEQUENCE</scope>
    <source>
        <strain evidence="1">EP155</strain>
    </source>
</reference>
<proteinExistence type="predicted"/>